<name>X1E9R3_9ZZZZ</name>
<sequence>EHKKMKAFYDTEVFYYQGIDFIAKVEDLLKKELRKYLNCAEIETRAISGQMANIVVFSAMVDYLNRADRKSEQRRIRYVLNHHIISGGHLSAQPMGALQDFVARDPRTEKPAVVNFPVLSDNPYKIDMNETYKLIEKFKPELIIFGKSVTLYKEPVKEIRKFVDDIGIDCIVMYDMAHVLGLVGSYFQEPFIDGTDIVTGSTHKTYFGTQRGIIASNYKEPELGYKLWETIERRAFPGSVSNHHLGTLLGFA</sequence>
<feature type="non-terminal residue" evidence="4">
    <location>
        <position position="252"/>
    </location>
</feature>
<dbReference type="AlphaFoldDB" id="X1E9R3"/>
<evidence type="ECO:0000256" key="2">
    <source>
        <dbReference type="ARBA" id="ARBA00022898"/>
    </source>
</evidence>
<dbReference type="PANTHER" id="PTHR11680">
    <property type="entry name" value="SERINE HYDROXYMETHYLTRANSFERASE"/>
    <property type="match status" value="1"/>
</dbReference>
<dbReference type="InterPro" id="IPR039429">
    <property type="entry name" value="SHMT-like_dom"/>
</dbReference>
<feature type="domain" description="Serine hydroxymethyltransferase-like" evidence="3">
    <location>
        <begin position="15"/>
        <end position="242"/>
    </location>
</feature>
<dbReference type="GO" id="GO:0030170">
    <property type="term" value="F:pyridoxal phosphate binding"/>
    <property type="evidence" value="ECO:0007669"/>
    <property type="project" value="TreeGrafter"/>
</dbReference>
<comment type="caution">
    <text evidence="4">The sequence shown here is derived from an EMBL/GenBank/DDBJ whole genome shotgun (WGS) entry which is preliminary data.</text>
</comment>
<organism evidence="4">
    <name type="scientific">marine sediment metagenome</name>
    <dbReference type="NCBI Taxonomy" id="412755"/>
    <lineage>
        <taxon>unclassified sequences</taxon>
        <taxon>metagenomes</taxon>
        <taxon>ecological metagenomes</taxon>
    </lineage>
</organism>
<dbReference type="Gene3D" id="3.40.640.10">
    <property type="entry name" value="Type I PLP-dependent aspartate aminotransferase-like (Major domain)"/>
    <property type="match status" value="1"/>
</dbReference>
<gene>
    <name evidence="4" type="ORF">S01H4_55069</name>
</gene>
<dbReference type="InterPro" id="IPR015421">
    <property type="entry name" value="PyrdxlP-dep_Trfase_major"/>
</dbReference>
<dbReference type="GO" id="GO:0046653">
    <property type="term" value="P:tetrahydrofolate metabolic process"/>
    <property type="evidence" value="ECO:0007669"/>
    <property type="project" value="TreeGrafter"/>
</dbReference>
<accession>X1E9R3</accession>
<dbReference type="GO" id="GO:0019264">
    <property type="term" value="P:glycine biosynthetic process from serine"/>
    <property type="evidence" value="ECO:0007669"/>
    <property type="project" value="TreeGrafter"/>
</dbReference>
<dbReference type="Pfam" id="PF00464">
    <property type="entry name" value="SHMT"/>
    <property type="match status" value="1"/>
</dbReference>
<dbReference type="SUPFAM" id="SSF53383">
    <property type="entry name" value="PLP-dependent transferases"/>
    <property type="match status" value="1"/>
</dbReference>
<keyword evidence="2" id="KW-0663">Pyridoxal phosphate</keyword>
<proteinExistence type="predicted"/>
<evidence type="ECO:0000313" key="4">
    <source>
        <dbReference type="EMBL" id="GAH17105.1"/>
    </source>
</evidence>
<dbReference type="InterPro" id="IPR049943">
    <property type="entry name" value="Ser_HO-MeTrfase-like"/>
</dbReference>
<evidence type="ECO:0000259" key="3">
    <source>
        <dbReference type="Pfam" id="PF00464"/>
    </source>
</evidence>
<evidence type="ECO:0000256" key="1">
    <source>
        <dbReference type="ARBA" id="ARBA00001933"/>
    </source>
</evidence>
<protein>
    <recommendedName>
        <fullName evidence="3">Serine hydroxymethyltransferase-like domain-containing protein</fullName>
    </recommendedName>
</protein>
<reference evidence="4" key="1">
    <citation type="journal article" date="2014" name="Front. Microbiol.">
        <title>High frequency of phylogenetically diverse reductive dehalogenase-homologous genes in deep subseafloor sedimentary metagenomes.</title>
        <authorList>
            <person name="Kawai M."/>
            <person name="Futagami T."/>
            <person name="Toyoda A."/>
            <person name="Takaki Y."/>
            <person name="Nishi S."/>
            <person name="Hori S."/>
            <person name="Arai W."/>
            <person name="Tsubouchi T."/>
            <person name="Morono Y."/>
            <person name="Uchiyama I."/>
            <person name="Ito T."/>
            <person name="Fujiyama A."/>
            <person name="Inagaki F."/>
            <person name="Takami H."/>
        </authorList>
    </citation>
    <scope>NUCLEOTIDE SEQUENCE</scope>
    <source>
        <strain evidence="4">Expedition CK06-06</strain>
    </source>
</reference>
<comment type="cofactor">
    <cofactor evidence="1">
        <name>pyridoxal 5'-phosphate</name>
        <dbReference type="ChEBI" id="CHEBI:597326"/>
    </cofactor>
</comment>
<dbReference type="EMBL" id="BART01031745">
    <property type="protein sequence ID" value="GAH17105.1"/>
    <property type="molecule type" value="Genomic_DNA"/>
</dbReference>
<dbReference type="GO" id="GO:0004372">
    <property type="term" value="F:glycine hydroxymethyltransferase activity"/>
    <property type="evidence" value="ECO:0007669"/>
    <property type="project" value="TreeGrafter"/>
</dbReference>
<dbReference type="InterPro" id="IPR015424">
    <property type="entry name" value="PyrdxlP-dep_Trfase"/>
</dbReference>
<feature type="non-terminal residue" evidence="4">
    <location>
        <position position="1"/>
    </location>
</feature>
<dbReference type="GO" id="GO:0005737">
    <property type="term" value="C:cytoplasm"/>
    <property type="evidence" value="ECO:0007669"/>
    <property type="project" value="TreeGrafter"/>
</dbReference>
<dbReference type="PANTHER" id="PTHR11680:SF35">
    <property type="entry name" value="SERINE HYDROXYMETHYLTRANSFERASE 1"/>
    <property type="match status" value="1"/>
</dbReference>